<dbReference type="SUPFAM" id="SSF82153">
    <property type="entry name" value="FAS1 domain"/>
    <property type="match status" value="2"/>
</dbReference>
<comment type="caution">
    <text evidence="2">The sequence shown here is derived from an EMBL/GenBank/DDBJ whole genome shotgun (WGS) entry which is preliminary data.</text>
</comment>
<feature type="domain" description="FAS1" evidence="1">
    <location>
        <begin position="95"/>
        <end position="260"/>
    </location>
</feature>
<sequence>MMRDKTRFLDILKMHINLEERLYMDKILKNQLQNKVYKVRTFNPSKNLYFNVVTVGDNRTMTVDGGGVNATVIQADLAATNGIIHIIDRVLGVPYTTVLDKLRTDPMLQNTYRLGQYQKFNEQLNNPDKRFTYFVPRDKAWENAKVAFPSAIKKLFMPEFMHIYGVATLERHLVVSDVPYTMERIKQWSNETHRGPFDSIASTSSRREVELPTVRGSLRIAVEERKDNTFIIHWKGEKIPVFKPNVECTNGIIHVIDFPFLKEGDIQISSANSLRFMSPTLTLCTFAFVKFVLL</sequence>
<organism evidence="2 3">
    <name type="scientific">Acanthoscelides obtectus</name>
    <name type="common">Bean weevil</name>
    <name type="synonym">Bruchus obtectus</name>
    <dbReference type="NCBI Taxonomy" id="200917"/>
    <lineage>
        <taxon>Eukaryota</taxon>
        <taxon>Metazoa</taxon>
        <taxon>Ecdysozoa</taxon>
        <taxon>Arthropoda</taxon>
        <taxon>Hexapoda</taxon>
        <taxon>Insecta</taxon>
        <taxon>Pterygota</taxon>
        <taxon>Neoptera</taxon>
        <taxon>Endopterygota</taxon>
        <taxon>Coleoptera</taxon>
        <taxon>Polyphaga</taxon>
        <taxon>Cucujiformia</taxon>
        <taxon>Chrysomeloidea</taxon>
        <taxon>Chrysomelidae</taxon>
        <taxon>Bruchinae</taxon>
        <taxon>Bruchini</taxon>
        <taxon>Acanthoscelides</taxon>
    </lineage>
</organism>
<dbReference type="SMART" id="SM00554">
    <property type="entry name" value="FAS1"/>
    <property type="match status" value="2"/>
</dbReference>
<evidence type="ECO:0000313" key="2">
    <source>
        <dbReference type="EMBL" id="CAH1979885.1"/>
    </source>
</evidence>
<reference evidence="2" key="1">
    <citation type="submission" date="2022-03" db="EMBL/GenBank/DDBJ databases">
        <authorList>
            <person name="Sayadi A."/>
        </authorList>
    </citation>
    <scope>NUCLEOTIDE SEQUENCE</scope>
</reference>
<dbReference type="Gene3D" id="2.30.180.10">
    <property type="entry name" value="FAS1 domain"/>
    <property type="match status" value="2"/>
</dbReference>
<dbReference type="OrthoDB" id="7700931at2759"/>
<dbReference type="Pfam" id="PF02469">
    <property type="entry name" value="Fasciclin"/>
    <property type="match status" value="2"/>
</dbReference>
<evidence type="ECO:0000313" key="3">
    <source>
        <dbReference type="Proteomes" id="UP001152888"/>
    </source>
</evidence>
<keyword evidence="3" id="KW-1185">Reference proteome</keyword>
<accession>A0A9P0KNS0</accession>
<name>A0A9P0KNS0_ACAOB</name>
<dbReference type="AlphaFoldDB" id="A0A9P0KNS0"/>
<dbReference type="PANTHER" id="PTHR10900">
    <property type="entry name" value="PERIOSTIN-RELATED"/>
    <property type="match status" value="1"/>
</dbReference>
<evidence type="ECO:0000259" key="1">
    <source>
        <dbReference type="PROSITE" id="PS50213"/>
    </source>
</evidence>
<dbReference type="InterPro" id="IPR000782">
    <property type="entry name" value="FAS1_domain"/>
</dbReference>
<dbReference type="Proteomes" id="UP001152888">
    <property type="component" value="Unassembled WGS sequence"/>
</dbReference>
<dbReference type="GO" id="GO:0005615">
    <property type="term" value="C:extracellular space"/>
    <property type="evidence" value="ECO:0007669"/>
    <property type="project" value="TreeGrafter"/>
</dbReference>
<dbReference type="PROSITE" id="PS50213">
    <property type="entry name" value="FAS1"/>
    <property type="match status" value="2"/>
</dbReference>
<dbReference type="InterPro" id="IPR036378">
    <property type="entry name" value="FAS1_dom_sf"/>
</dbReference>
<feature type="domain" description="FAS1" evidence="1">
    <location>
        <begin position="1"/>
        <end position="91"/>
    </location>
</feature>
<dbReference type="PANTHER" id="PTHR10900:SF77">
    <property type="entry name" value="FI19380P1"/>
    <property type="match status" value="1"/>
</dbReference>
<dbReference type="EMBL" id="CAKOFQ010006886">
    <property type="protein sequence ID" value="CAH1979885.1"/>
    <property type="molecule type" value="Genomic_DNA"/>
</dbReference>
<protein>
    <recommendedName>
        <fullName evidence="1">FAS1 domain-containing protein</fullName>
    </recommendedName>
</protein>
<dbReference type="InterPro" id="IPR050904">
    <property type="entry name" value="Adhesion/Biosynth-related"/>
</dbReference>
<proteinExistence type="predicted"/>
<gene>
    <name evidence="2" type="ORF">ACAOBT_LOCUS13684</name>
</gene>